<accession>A0A139R1E1</accession>
<sequence>MNFQKAYCIKLSSLVSRLFLLLWGKKKKVPMFENLLFISF</sequence>
<dbReference type="AlphaFoldDB" id="A0A139R1E1"/>
<dbReference type="Proteomes" id="UP000071369">
    <property type="component" value="Unassembled WGS sequence"/>
</dbReference>
<reference evidence="1 2" key="1">
    <citation type="submission" date="2016-01" db="EMBL/GenBank/DDBJ databases">
        <title>Highly variable Streptococcus oralis are common among viridans streptococci isolated from primates.</title>
        <authorList>
            <person name="Denapaite D."/>
            <person name="Rieger M."/>
            <person name="Koendgen S."/>
            <person name="Brueckner R."/>
            <person name="Ochigava I."/>
            <person name="Kappeler P."/>
            <person name="Maetz-Rensing K."/>
            <person name="Leendertz F."/>
            <person name="Hakenbeck R."/>
        </authorList>
    </citation>
    <scope>NUCLEOTIDE SEQUENCE [LARGE SCALE GENOMIC DNA]</scope>
    <source>
        <strain evidence="1 2">DD25</strain>
    </source>
</reference>
<name>A0A139R1E1_STROR</name>
<proteinExistence type="predicted"/>
<dbReference type="EMBL" id="LQZC01000004">
    <property type="protein sequence ID" value="KXU08481.1"/>
    <property type="molecule type" value="Genomic_DNA"/>
</dbReference>
<comment type="caution">
    <text evidence="1">The sequence shown here is derived from an EMBL/GenBank/DDBJ whole genome shotgun (WGS) entry which is preliminary data.</text>
</comment>
<organism evidence="1 2">
    <name type="scientific">Streptococcus oralis</name>
    <dbReference type="NCBI Taxonomy" id="1303"/>
    <lineage>
        <taxon>Bacteria</taxon>
        <taxon>Bacillati</taxon>
        <taxon>Bacillota</taxon>
        <taxon>Bacilli</taxon>
        <taxon>Lactobacillales</taxon>
        <taxon>Streptococcaceae</taxon>
        <taxon>Streptococcus</taxon>
    </lineage>
</organism>
<evidence type="ECO:0000313" key="2">
    <source>
        <dbReference type="Proteomes" id="UP000071369"/>
    </source>
</evidence>
<protein>
    <submittedName>
        <fullName evidence="1">Uncharacterized protein</fullName>
    </submittedName>
</protein>
<evidence type="ECO:0000313" key="1">
    <source>
        <dbReference type="EMBL" id="KXU08481.1"/>
    </source>
</evidence>
<gene>
    <name evidence="1" type="ORF">SORDD25_00337</name>
</gene>